<dbReference type="SUPFAM" id="SSF100895">
    <property type="entry name" value="Kazal-type serine protease inhibitors"/>
    <property type="match status" value="3"/>
</dbReference>
<dbReference type="InterPro" id="IPR036058">
    <property type="entry name" value="Kazal_dom_sf"/>
</dbReference>
<keyword evidence="2" id="KW-0722">Serine protease inhibitor</keyword>
<proteinExistence type="predicted"/>
<evidence type="ECO:0000259" key="4">
    <source>
        <dbReference type="PROSITE" id="PS51465"/>
    </source>
</evidence>
<name>A0A6A4Z328_APHAT</name>
<feature type="domain" description="Kazal-like" evidence="4">
    <location>
        <begin position="104"/>
        <end position="159"/>
    </location>
</feature>
<dbReference type="Proteomes" id="UP000469452">
    <property type="component" value="Unassembled WGS sequence"/>
</dbReference>
<keyword evidence="3" id="KW-1015">Disulfide bond</keyword>
<protein>
    <recommendedName>
        <fullName evidence="4">Kazal-like domain-containing protein</fullName>
    </recommendedName>
</protein>
<dbReference type="AlphaFoldDB" id="A0A6A4Z328"/>
<dbReference type="Gene3D" id="3.30.60.30">
    <property type="match status" value="3"/>
</dbReference>
<dbReference type="PROSITE" id="PS51465">
    <property type="entry name" value="KAZAL_2"/>
    <property type="match status" value="3"/>
</dbReference>
<feature type="domain" description="Kazal-like" evidence="4">
    <location>
        <begin position="11"/>
        <end position="63"/>
    </location>
</feature>
<evidence type="ECO:0000313" key="6">
    <source>
        <dbReference type="Proteomes" id="UP000469452"/>
    </source>
</evidence>
<dbReference type="Pfam" id="PF07648">
    <property type="entry name" value="Kazal_2"/>
    <property type="match status" value="2"/>
</dbReference>
<reference evidence="5 6" key="1">
    <citation type="submission" date="2019-06" db="EMBL/GenBank/DDBJ databases">
        <title>Genomics analysis of Aphanomyces spp. identifies a new class of oomycete effector associated with host adaptation.</title>
        <authorList>
            <person name="Gaulin E."/>
        </authorList>
    </citation>
    <scope>NUCLEOTIDE SEQUENCE [LARGE SCALE GENOMIC DNA]</scope>
    <source>
        <strain evidence="5 6">E</strain>
    </source>
</reference>
<dbReference type="SMART" id="SM00280">
    <property type="entry name" value="KAZAL"/>
    <property type="match status" value="3"/>
</dbReference>
<dbReference type="InterPro" id="IPR002350">
    <property type="entry name" value="Kazal_dom"/>
</dbReference>
<sequence length="223" mass="23373">MRLQYFAIAIATASAECEIACIEYYHPVCGSNNQTYANSCLLKVDACAAKQNITVASIGECPAALTCDTVCTKEVAPQCGSNNVTYGNQCLLDVATCKDPLVRWSGDGECNRPCMFACLDVYDPVCGSNMKTYGNDCELNYAACLAPGLVKVADGECPTHNTTKSPNVTSTTPLSTWTTTVMPGPLPPVTTVTSSAAGTLSPSVLATIVAPVTFLIAISTMNL</sequence>
<accession>A0A6A4Z328</accession>
<dbReference type="GO" id="GO:0005576">
    <property type="term" value="C:extracellular region"/>
    <property type="evidence" value="ECO:0007669"/>
    <property type="project" value="TreeGrafter"/>
</dbReference>
<dbReference type="PANTHER" id="PTHR10913:SF45">
    <property type="entry name" value="FOLLISTATIN, ISOFORM A-RELATED"/>
    <property type="match status" value="1"/>
</dbReference>
<feature type="domain" description="Kazal-like" evidence="4">
    <location>
        <begin position="64"/>
        <end position="98"/>
    </location>
</feature>
<dbReference type="Pfam" id="PF00050">
    <property type="entry name" value="Kazal_1"/>
    <property type="match status" value="1"/>
</dbReference>
<evidence type="ECO:0000256" key="1">
    <source>
        <dbReference type="ARBA" id="ARBA00022690"/>
    </source>
</evidence>
<organism evidence="5 6">
    <name type="scientific">Aphanomyces astaci</name>
    <name type="common">Crayfish plague agent</name>
    <dbReference type="NCBI Taxonomy" id="112090"/>
    <lineage>
        <taxon>Eukaryota</taxon>
        <taxon>Sar</taxon>
        <taxon>Stramenopiles</taxon>
        <taxon>Oomycota</taxon>
        <taxon>Saprolegniomycetes</taxon>
        <taxon>Saprolegniales</taxon>
        <taxon>Verrucalvaceae</taxon>
        <taxon>Aphanomyces</taxon>
    </lineage>
</organism>
<dbReference type="InterPro" id="IPR050653">
    <property type="entry name" value="Prot_Inhib_GrowthFact_Antg"/>
</dbReference>
<dbReference type="PANTHER" id="PTHR10913">
    <property type="entry name" value="FOLLISTATIN-RELATED"/>
    <property type="match status" value="1"/>
</dbReference>
<dbReference type="EMBL" id="VJMI01020140">
    <property type="protein sequence ID" value="KAF0705331.1"/>
    <property type="molecule type" value="Genomic_DNA"/>
</dbReference>
<evidence type="ECO:0000256" key="2">
    <source>
        <dbReference type="ARBA" id="ARBA00022900"/>
    </source>
</evidence>
<comment type="caution">
    <text evidence="5">The sequence shown here is derived from an EMBL/GenBank/DDBJ whole genome shotgun (WGS) entry which is preliminary data.</text>
</comment>
<gene>
    <name evidence="5" type="ORF">AaE_014562</name>
</gene>
<evidence type="ECO:0000256" key="3">
    <source>
        <dbReference type="ARBA" id="ARBA00023157"/>
    </source>
</evidence>
<dbReference type="CDD" id="cd00104">
    <property type="entry name" value="KAZAL_FS"/>
    <property type="match status" value="3"/>
</dbReference>
<keyword evidence="1" id="KW-0646">Protease inhibitor</keyword>
<dbReference type="VEuPathDB" id="FungiDB:H257_09882"/>
<evidence type="ECO:0000313" key="5">
    <source>
        <dbReference type="EMBL" id="KAF0705331.1"/>
    </source>
</evidence>